<reference evidence="3" key="2">
    <citation type="journal article" date="2009" name="Fungal Genet. Biol.">
        <title>The 2008 update of the Aspergillus nidulans genome annotation: a community effort.</title>
        <authorList>
            <person name="Wortman J.R."/>
            <person name="Gilsenan J.M."/>
            <person name="Joardar V."/>
            <person name="Deegan J."/>
            <person name="Clutterbuck J."/>
            <person name="Andersen M.R."/>
            <person name="Archer D."/>
            <person name="Bencina M."/>
            <person name="Braus G."/>
            <person name="Coutinho P."/>
            <person name="von Dohren H."/>
            <person name="Doonan J."/>
            <person name="Driessen A.J."/>
            <person name="Durek P."/>
            <person name="Espeso E."/>
            <person name="Fekete E."/>
            <person name="Flipphi M."/>
            <person name="Estrada C.G."/>
            <person name="Geysens S."/>
            <person name="Goldman G."/>
            <person name="de Groot P.W."/>
            <person name="Hansen K."/>
            <person name="Harris S.D."/>
            <person name="Heinekamp T."/>
            <person name="Helmstaedt K."/>
            <person name="Henrissat B."/>
            <person name="Hofmann G."/>
            <person name="Homan T."/>
            <person name="Horio T."/>
            <person name="Horiuchi H."/>
            <person name="James S."/>
            <person name="Jones M."/>
            <person name="Karaffa L."/>
            <person name="Karanyi Z."/>
            <person name="Kato M."/>
            <person name="Keller N."/>
            <person name="Kelly D.E."/>
            <person name="Kiel J.A."/>
            <person name="Kim J.M."/>
            <person name="van der Klei I.J."/>
            <person name="Klis F.M."/>
            <person name="Kovalchuk A."/>
            <person name="Krasevec N."/>
            <person name="Kubicek C.P."/>
            <person name="Liu B."/>
            <person name="Maccabe A."/>
            <person name="Meyer V."/>
            <person name="Mirabito P."/>
            <person name="Miskei M."/>
            <person name="Mos M."/>
            <person name="Mullins J."/>
            <person name="Nelson D.R."/>
            <person name="Nielsen J."/>
            <person name="Oakley B.R."/>
            <person name="Osmani S.A."/>
            <person name="Pakula T."/>
            <person name="Paszewski A."/>
            <person name="Paulsen I."/>
            <person name="Pilsyk S."/>
            <person name="Pocsi I."/>
            <person name="Punt P.J."/>
            <person name="Ram A.F."/>
            <person name="Ren Q."/>
            <person name="Robellet X."/>
            <person name="Robson G."/>
            <person name="Seiboth B."/>
            <person name="van Solingen P."/>
            <person name="Specht T."/>
            <person name="Sun J."/>
            <person name="Taheri-Talesh N."/>
            <person name="Takeshita N."/>
            <person name="Ussery D."/>
            <person name="vanKuyk P.A."/>
            <person name="Visser H."/>
            <person name="van de Vondervoort P.J."/>
            <person name="de Vries R.P."/>
            <person name="Walton J."/>
            <person name="Xiang X."/>
            <person name="Xiong Y."/>
            <person name="Zeng A.P."/>
            <person name="Brandt B.W."/>
            <person name="Cornell M.J."/>
            <person name="van den Hondel C.A."/>
            <person name="Visser J."/>
            <person name="Oliver S.G."/>
            <person name="Turner G."/>
        </authorList>
    </citation>
    <scope>GENOME REANNOTATION</scope>
    <source>
        <strain evidence="3">FGSC A4 / ATCC 38163 / CBS 112.46 / NRRL 194 / M139</strain>
    </source>
</reference>
<name>Q5B7A8_EMENI</name>
<keyword evidence="3" id="KW-1185">Reference proteome</keyword>
<dbReference type="RefSeq" id="XP_661176.1">
    <property type="nucleotide sequence ID" value="XM_656084.1"/>
</dbReference>
<sequence length="115" mass="13130">MNKHRLKVSDDSAGKKPYVGNSNNTRQVRSLKSDQPHFFALYLRLQISAQYSRFARAICIDWGAAKYVQGETQTKSKNGFEHQISMMFNMRLPSEGSFLLSKDDTLRLEPWGLGS</sequence>
<reference evidence="3" key="1">
    <citation type="journal article" date="2005" name="Nature">
        <title>Sequencing of Aspergillus nidulans and comparative analysis with A. fumigatus and A. oryzae.</title>
        <authorList>
            <person name="Galagan J.E."/>
            <person name="Calvo S.E."/>
            <person name="Cuomo C."/>
            <person name="Ma L.J."/>
            <person name="Wortman J.R."/>
            <person name="Batzoglou S."/>
            <person name="Lee S.I."/>
            <person name="Basturkmen M."/>
            <person name="Spevak C.C."/>
            <person name="Clutterbuck J."/>
            <person name="Kapitonov V."/>
            <person name="Jurka J."/>
            <person name="Scazzocchio C."/>
            <person name="Farman M."/>
            <person name="Butler J."/>
            <person name="Purcell S."/>
            <person name="Harris S."/>
            <person name="Braus G.H."/>
            <person name="Draht O."/>
            <person name="Busch S."/>
            <person name="D'Enfert C."/>
            <person name="Bouchier C."/>
            <person name="Goldman G.H."/>
            <person name="Bell-Pedersen D."/>
            <person name="Griffiths-Jones S."/>
            <person name="Doonan J.H."/>
            <person name="Yu J."/>
            <person name="Vienken K."/>
            <person name="Pain A."/>
            <person name="Freitag M."/>
            <person name="Selker E.U."/>
            <person name="Archer D.B."/>
            <person name="Penalva M.A."/>
            <person name="Oakley B.R."/>
            <person name="Momany M."/>
            <person name="Tanaka T."/>
            <person name="Kumagai T."/>
            <person name="Asai K."/>
            <person name="Machida M."/>
            <person name="Nierman W.C."/>
            <person name="Denning D.W."/>
            <person name="Caddick M."/>
            <person name="Hynes M."/>
            <person name="Paoletti M."/>
            <person name="Fischer R."/>
            <person name="Miller B."/>
            <person name="Dyer P."/>
            <person name="Sachs M.S."/>
            <person name="Osmani S.A."/>
            <person name="Birren B.W."/>
        </authorList>
    </citation>
    <scope>NUCLEOTIDE SEQUENCE [LARGE SCALE GENOMIC DNA]</scope>
    <source>
        <strain evidence="3">FGSC A4 / ATCC 38163 / CBS 112.46 / NRRL 194 / M139</strain>
    </source>
</reference>
<accession>Q5B7A8</accession>
<accession>C8V4F7</accession>
<dbReference type="AlphaFoldDB" id="Q5B7A8"/>
<gene>
    <name evidence="2" type="ORF">ANIA_03572</name>
</gene>
<dbReference type="InParanoid" id="Q5B7A8"/>
<dbReference type="EMBL" id="BN001302">
    <property type="protein sequence ID" value="CBF75858.1"/>
    <property type="molecule type" value="Genomic_DNA"/>
</dbReference>
<dbReference type="VEuPathDB" id="FungiDB:AN3572"/>
<proteinExistence type="predicted"/>
<dbReference type="Proteomes" id="UP000000560">
    <property type="component" value="Chromosome II"/>
</dbReference>
<protein>
    <submittedName>
        <fullName evidence="2">Uncharacterized protein</fullName>
    </submittedName>
</protein>
<organism evidence="2 3">
    <name type="scientific">Emericella nidulans (strain FGSC A4 / ATCC 38163 / CBS 112.46 / NRRL 194 / M139)</name>
    <name type="common">Aspergillus nidulans</name>
    <dbReference type="NCBI Taxonomy" id="227321"/>
    <lineage>
        <taxon>Eukaryota</taxon>
        <taxon>Fungi</taxon>
        <taxon>Dikarya</taxon>
        <taxon>Ascomycota</taxon>
        <taxon>Pezizomycotina</taxon>
        <taxon>Eurotiomycetes</taxon>
        <taxon>Eurotiomycetidae</taxon>
        <taxon>Eurotiales</taxon>
        <taxon>Aspergillaceae</taxon>
        <taxon>Aspergillus</taxon>
        <taxon>Aspergillus subgen. Nidulantes</taxon>
    </lineage>
</organism>
<dbReference type="GeneID" id="2872994"/>
<dbReference type="KEGG" id="ani:ANIA_03572"/>
<evidence type="ECO:0000313" key="3">
    <source>
        <dbReference type="Proteomes" id="UP000000560"/>
    </source>
</evidence>
<dbReference type="HOGENOM" id="CLU_2108988_0_0_1"/>
<feature type="region of interest" description="Disordered" evidence="1">
    <location>
        <begin position="1"/>
        <end position="27"/>
    </location>
</feature>
<evidence type="ECO:0000256" key="1">
    <source>
        <dbReference type="SAM" id="MobiDB-lite"/>
    </source>
</evidence>
<evidence type="ECO:0000313" key="2">
    <source>
        <dbReference type="EMBL" id="CBF75858.1"/>
    </source>
</evidence>